<feature type="signal peptide" evidence="1">
    <location>
        <begin position="1"/>
        <end position="21"/>
    </location>
</feature>
<dbReference type="EMBL" id="JAWHTF010000003">
    <property type="protein sequence ID" value="MDU8886134.1"/>
    <property type="molecule type" value="Genomic_DNA"/>
</dbReference>
<keyword evidence="3" id="KW-1185">Reference proteome</keyword>
<evidence type="ECO:0008006" key="4">
    <source>
        <dbReference type="Google" id="ProtNLM"/>
    </source>
</evidence>
<dbReference type="RefSeq" id="WP_316662083.1">
    <property type="nucleotide sequence ID" value="NZ_JAWHTF010000003.1"/>
</dbReference>
<protein>
    <recommendedName>
        <fullName evidence="4">Lipocalin-like domain-containing protein</fullName>
    </recommendedName>
</protein>
<name>A0ABU3U6V5_9FLAO</name>
<evidence type="ECO:0000256" key="1">
    <source>
        <dbReference type="SAM" id="SignalP"/>
    </source>
</evidence>
<proteinExistence type="predicted"/>
<evidence type="ECO:0000313" key="3">
    <source>
        <dbReference type="Proteomes" id="UP001268651"/>
    </source>
</evidence>
<organism evidence="2 3">
    <name type="scientific">Gilvirhabdus luticola</name>
    <dbReference type="NCBI Taxonomy" id="3079858"/>
    <lineage>
        <taxon>Bacteria</taxon>
        <taxon>Pseudomonadati</taxon>
        <taxon>Bacteroidota</taxon>
        <taxon>Flavobacteriia</taxon>
        <taxon>Flavobacteriales</taxon>
        <taxon>Flavobacteriaceae</taxon>
        <taxon>Gilvirhabdus</taxon>
    </lineage>
</organism>
<reference evidence="2 3" key="1">
    <citation type="submission" date="2023-10" db="EMBL/GenBank/DDBJ databases">
        <title>Marimonas sp. nov. isolated from tidal mud flat.</title>
        <authorList>
            <person name="Jaincy N.J."/>
            <person name="Srinivasan S."/>
            <person name="Lee S.-S."/>
        </authorList>
    </citation>
    <scope>NUCLEOTIDE SEQUENCE [LARGE SCALE GENOMIC DNA]</scope>
    <source>
        <strain evidence="2 3">MJ-SS3</strain>
    </source>
</reference>
<gene>
    <name evidence="2" type="ORF">RXV94_08185</name>
</gene>
<feature type="chain" id="PRO_5045843624" description="Lipocalin-like domain-containing protein" evidence="1">
    <location>
        <begin position="22"/>
        <end position="132"/>
    </location>
</feature>
<dbReference type="PROSITE" id="PS51257">
    <property type="entry name" value="PROKAR_LIPOPROTEIN"/>
    <property type="match status" value="1"/>
</dbReference>
<keyword evidence="1" id="KW-0732">Signal</keyword>
<sequence>MKKLLLILVTCALCLSSSCNNDNANTKTETWFLVNISGGIAGINENFEKGIIAWTFNEEGSALTVENTTGSTNGFESGTHSYRILRTNGKKYLIVENNEIGGMIETENQLTIDQNMQSGGSGADGFILLFEK</sequence>
<dbReference type="Proteomes" id="UP001268651">
    <property type="component" value="Unassembled WGS sequence"/>
</dbReference>
<evidence type="ECO:0000313" key="2">
    <source>
        <dbReference type="EMBL" id="MDU8886134.1"/>
    </source>
</evidence>
<accession>A0ABU3U6V5</accession>
<comment type="caution">
    <text evidence="2">The sequence shown here is derived from an EMBL/GenBank/DDBJ whole genome shotgun (WGS) entry which is preliminary data.</text>
</comment>